<organism evidence="2 3">
    <name type="scientific">Methanospirillum purgamenti</name>
    <dbReference type="NCBI Taxonomy" id="2834276"/>
    <lineage>
        <taxon>Archaea</taxon>
        <taxon>Methanobacteriati</taxon>
        <taxon>Methanobacteriota</taxon>
        <taxon>Stenosarchaea group</taxon>
        <taxon>Methanomicrobia</taxon>
        <taxon>Methanomicrobiales</taxon>
        <taxon>Methanospirillaceae</taxon>
        <taxon>Methanospirillum</taxon>
    </lineage>
</organism>
<dbReference type="KEGG" id="mrtj:KHC33_01580"/>
<dbReference type="PROSITE" id="PS50983">
    <property type="entry name" value="FE_B12_PBP"/>
    <property type="match status" value="1"/>
</dbReference>
<dbReference type="RefSeq" id="WP_214420056.1">
    <property type="nucleotide sequence ID" value="NZ_CP075546.1"/>
</dbReference>
<dbReference type="GeneID" id="65095834"/>
<dbReference type="Gene3D" id="3.40.50.1980">
    <property type="entry name" value="Nitrogenase molybdenum iron protein domain"/>
    <property type="match status" value="2"/>
</dbReference>
<dbReference type="InterPro" id="IPR050902">
    <property type="entry name" value="ABC_Transporter_SBP"/>
</dbReference>
<feature type="domain" description="Fe/B12 periplasmic-binding" evidence="1">
    <location>
        <begin position="68"/>
        <end position="345"/>
    </location>
</feature>
<dbReference type="PANTHER" id="PTHR30535:SF34">
    <property type="entry name" value="MOLYBDATE-BINDING PROTEIN MOLA"/>
    <property type="match status" value="1"/>
</dbReference>
<accession>A0A8E7B2P0</accession>
<protein>
    <submittedName>
        <fullName evidence="2">ABC transporter substrate-binding protein</fullName>
    </submittedName>
</protein>
<proteinExistence type="predicted"/>
<dbReference type="Proteomes" id="UP000680656">
    <property type="component" value="Chromosome"/>
</dbReference>
<sequence length="387" mass="43114">MHIHKFLIILMLLIFSFLAGCIAEQAPPPESIPGPSIIEIEDIASSGSVFTVSDATGREVEIPKNISHILCSGPGCLRYLAYLQASEITLTNNPEERYVTRLAWLPYLVANPGLRDLPSIQAPLYPAQIQSLSPKPDLIVLMNSSGPYSPDDLSRMTNTPILVLKEGDLINAREDMNYSIRVLGLITGKGERASDVIRFFDKIIDNLKSRVSTIPEFQHKVAYIAGFSTGFSTGADSTASHYHPFDLIKVENAAEQIINGNNDVIQFSSEQIRKMNPDALFIDLSTLEKKETAMDDLERNQDFSKIGAIKNGEVYGVLPTRMYGESHEVVLMNAYGIGKVLYPNKFMDVDPKTMADYIFIYLYGEPIFEEVNKEFGNLAFSRIPVFM</sequence>
<evidence type="ECO:0000313" key="3">
    <source>
        <dbReference type="Proteomes" id="UP000680656"/>
    </source>
</evidence>
<keyword evidence="3" id="KW-1185">Reference proteome</keyword>
<name>A0A8E7B2P0_9EURY</name>
<dbReference type="InterPro" id="IPR002491">
    <property type="entry name" value="ABC_transptr_periplasmic_BD"/>
</dbReference>
<dbReference type="PANTHER" id="PTHR30535">
    <property type="entry name" value="VITAMIN B12-BINDING PROTEIN"/>
    <property type="match status" value="1"/>
</dbReference>
<evidence type="ECO:0000313" key="2">
    <source>
        <dbReference type="EMBL" id="QVV89256.1"/>
    </source>
</evidence>
<dbReference type="PROSITE" id="PS51257">
    <property type="entry name" value="PROKAR_LIPOPROTEIN"/>
    <property type="match status" value="1"/>
</dbReference>
<dbReference type="EMBL" id="CP075546">
    <property type="protein sequence ID" value="QVV89256.1"/>
    <property type="molecule type" value="Genomic_DNA"/>
</dbReference>
<evidence type="ECO:0000259" key="1">
    <source>
        <dbReference type="PROSITE" id="PS50983"/>
    </source>
</evidence>
<dbReference type="AlphaFoldDB" id="A0A8E7B2P0"/>
<reference evidence="2 3" key="1">
    <citation type="submission" date="2021-05" db="EMBL/GenBank/DDBJ databases">
        <title>A novel Methanospirillum isolate from a pyrite-forming mixed culture.</title>
        <authorList>
            <person name="Bunk B."/>
            <person name="Sproer C."/>
            <person name="Spring S."/>
            <person name="Pester M."/>
        </authorList>
    </citation>
    <scope>NUCLEOTIDE SEQUENCE [LARGE SCALE GENOMIC DNA]</scope>
    <source>
        <strain evidence="2 3">J.3.6.1-F.2.7.3</strain>
    </source>
</reference>
<dbReference type="Pfam" id="PF01497">
    <property type="entry name" value="Peripla_BP_2"/>
    <property type="match status" value="1"/>
</dbReference>
<dbReference type="SUPFAM" id="SSF53807">
    <property type="entry name" value="Helical backbone' metal receptor"/>
    <property type="match status" value="1"/>
</dbReference>
<gene>
    <name evidence="2" type="ORF">KHC33_01580</name>
</gene>